<evidence type="ECO:0000259" key="1">
    <source>
        <dbReference type="Pfam" id="PF19783"/>
    </source>
</evidence>
<sequence>MKKKYLILIFLPLFSYSQDYVDLLKIGYGQTFNNNFEGSDASTHVTSFDLDFTYPVILNKNNVLVTGLIFIENEVQLYPSTDIYDSPFNKLYSTTLKMGLSSKFNDKWSSTIVLLPKVASDYKKITKKDFFMGGFAILKLQKKSNLIYRFGVYGSEEAFGFFTTPIIGWYYLSPNNKFEMDMSLPISAEINYTKGALTYGFDYFGIGRGFNINQDNSNEYVDLSSLEFATYLQYNAFEKTVLLRAKCGYSSNNYEVYAKGDKYDLGLTAFTFGDDRTQLNPGIKGGVFLKFEAIYRFNINSIKKTQ</sequence>
<dbReference type="EMBL" id="JBAWKC010000004">
    <property type="protein sequence ID" value="MFH6769452.1"/>
    <property type="molecule type" value="Genomic_DNA"/>
</dbReference>
<accession>A0ABW7MWB2</accession>
<comment type="caution">
    <text evidence="2">The sequence shown here is derived from an EMBL/GenBank/DDBJ whole genome shotgun (WGS) entry which is preliminary data.</text>
</comment>
<feature type="domain" description="DUF6268" evidence="1">
    <location>
        <begin position="89"/>
        <end position="251"/>
    </location>
</feature>
<dbReference type="Proteomes" id="UP001610104">
    <property type="component" value="Unassembled WGS sequence"/>
</dbReference>
<dbReference type="InterPro" id="IPR046235">
    <property type="entry name" value="DUF6268"/>
</dbReference>
<name>A0ABW7MWB2_9FLAO</name>
<evidence type="ECO:0000313" key="3">
    <source>
        <dbReference type="Proteomes" id="UP001610104"/>
    </source>
</evidence>
<protein>
    <submittedName>
        <fullName evidence="2">DUF6268 family outer membrane beta-barrel protein</fullName>
    </submittedName>
</protein>
<organism evidence="2 3">
    <name type="scientific">Gaetbulibacter aquiaggeris</name>
    <dbReference type="NCBI Taxonomy" id="1735373"/>
    <lineage>
        <taxon>Bacteria</taxon>
        <taxon>Pseudomonadati</taxon>
        <taxon>Bacteroidota</taxon>
        <taxon>Flavobacteriia</taxon>
        <taxon>Flavobacteriales</taxon>
        <taxon>Flavobacteriaceae</taxon>
        <taxon>Gaetbulibacter</taxon>
    </lineage>
</organism>
<gene>
    <name evidence="2" type="ORF">V8G56_11935</name>
</gene>
<reference evidence="2 3" key="1">
    <citation type="submission" date="2024-02" db="EMBL/GenBank/DDBJ databases">
        <title>A Gaetbulibacter species isolated from tidal flats and genomic insights of their niches.</title>
        <authorList>
            <person name="Ye Y."/>
        </authorList>
    </citation>
    <scope>NUCLEOTIDE SEQUENCE [LARGE SCALE GENOMIC DNA]</scope>
    <source>
        <strain evidence="2 3">KEM-8</strain>
    </source>
</reference>
<evidence type="ECO:0000313" key="2">
    <source>
        <dbReference type="EMBL" id="MFH6769452.1"/>
    </source>
</evidence>
<keyword evidence="3" id="KW-1185">Reference proteome</keyword>
<proteinExistence type="predicted"/>
<dbReference type="RefSeq" id="WP_395438688.1">
    <property type="nucleotide sequence ID" value="NZ_JBAWKC010000004.1"/>
</dbReference>
<dbReference type="Pfam" id="PF19783">
    <property type="entry name" value="DUF6268"/>
    <property type="match status" value="1"/>
</dbReference>